<evidence type="ECO:0008006" key="10">
    <source>
        <dbReference type="Google" id="ProtNLM"/>
    </source>
</evidence>
<feature type="transmembrane region" description="Helical" evidence="7">
    <location>
        <begin position="231"/>
        <end position="254"/>
    </location>
</feature>
<reference evidence="8 9" key="1">
    <citation type="submission" date="2017-02" db="EMBL/GenBank/DDBJ databases">
        <title>Draft genome sequence of Haemophilus paracuniculus CCUG 43573 type strain.</title>
        <authorList>
            <person name="Engstrom-Jakobsson H."/>
            <person name="Salva-Serra F."/>
            <person name="Thorell K."/>
            <person name="Gonzales-Siles L."/>
            <person name="Karlsson R."/>
            <person name="Boulund F."/>
            <person name="Engstrand L."/>
            <person name="Kristiansson E."/>
            <person name="Moore E."/>
        </authorList>
    </citation>
    <scope>NUCLEOTIDE SEQUENCE [LARGE SCALE GENOMIC DNA]</scope>
    <source>
        <strain evidence="8 9">CCUG 43573</strain>
    </source>
</reference>
<dbReference type="PANTHER" id="PTHR43299">
    <property type="entry name" value="UPF0718 PROTEIN YRAQ"/>
    <property type="match status" value="1"/>
</dbReference>
<evidence type="ECO:0000256" key="5">
    <source>
        <dbReference type="ARBA" id="ARBA00022989"/>
    </source>
</evidence>
<evidence type="ECO:0000256" key="7">
    <source>
        <dbReference type="SAM" id="Phobius"/>
    </source>
</evidence>
<dbReference type="AlphaFoldDB" id="A0A1T0AVE6"/>
<dbReference type="Pfam" id="PF03773">
    <property type="entry name" value="ArsP_1"/>
    <property type="match status" value="1"/>
</dbReference>
<keyword evidence="3" id="KW-1003">Cell membrane</keyword>
<evidence type="ECO:0000256" key="2">
    <source>
        <dbReference type="ARBA" id="ARBA00006386"/>
    </source>
</evidence>
<feature type="transmembrane region" description="Helical" evidence="7">
    <location>
        <begin position="174"/>
        <end position="191"/>
    </location>
</feature>
<dbReference type="PANTHER" id="PTHR43299:SF1">
    <property type="entry name" value="UPF0718 PROTEIN YRAQ"/>
    <property type="match status" value="1"/>
</dbReference>
<name>A0A1T0AVE6_9PAST</name>
<gene>
    <name evidence="8" type="ORF">B0187_00515</name>
</gene>
<feature type="transmembrane region" description="Helical" evidence="7">
    <location>
        <begin position="147"/>
        <end position="168"/>
    </location>
</feature>
<dbReference type="GO" id="GO:0005886">
    <property type="term" value="C:plasma membrane"/>
    <property type="evidence" value="ECO:0007669"/>
    <property type="project" value="UniProtKB-SubCell"/>
</dbReference>
<evidence type="ECO:0000256" key="3">
    <source>
        <dbReference type="ARBA" id="ARBA00022475"/>
    </source>
</evidence>
<dbReference type="InterPro" id="IPR005524">
    <property type="entry name" value="DUF318"/>
</dbReference>
<evidence type="ECO:0000313" key="8">
    <source>
        <dbReference type="EMBL" id="OOS00815.1"/>
    </source>
</evidence>
<dbReference type="Proteomes" id="UP000190867">
    <property type="component" value="Unassembled WGS sequence"/>
</dbReference>
<evidence type="ECO:0000256" key="1">
    <source>
        <dbReference type="ARBA" id="ARBA00004651"/>
    </source>
</evidence>
<feature type="transmembrane region" description="Helical" evidence="7">
    <location>
        <begin position="292"/>
        <end position="310"/>
    </location>
</feature>
<evidence type="ECO:0000256" key="4">
    <source>
        <dbReference type="ARBA" id="ARBA00022692"/>
    </source>
</evidence>
<feature type="transmembrane region" description="Helical" evidence="7">
    <location>
        <begin position="266"/>
        <end position="285"/>
    </location>
</feature>
<sequence>MSNQTLSTSSQSFAWWKPVLFFTVLAVGLYWVKWQPYYFKTFTALETQSIGKSLLADQFSSPWQAMWQYTQVYFLAIWKAALLGVVLGSLMSVLLPKDWFIRYLSQTKFGSIFLGTAISLPGMMCTCCAAPVAVGMRKNHASIGATVAFWLANPLLNPATLIFMAIVLGLEFSLLRLAMGIVMVLSIAYLVQRDRTNLDVAKIEAKTTLLQQMQGVGYGNFFANWWRALSALLISSVPVYVITVLALSFARVWLFPHSEGAIGDGFGWVLFLALVGMLFVIPTAAEIPIVQTLMGFGMGISPAFALLMTLPTVSLPSLLMMKSVLSTRSLLMIATAVSGFGVLTALIAKLIF</sequence>
<feature type="transmembrane region" description="Helical" evidence="7">
    <location>
        <begin position="72"/>
        <end position="92"/>
    </location>
</feature>
<dbReference type="EMBL" id="MUYA01000001">
    <property type="protein sequence ID" value="OOS00815.1"/>
    <property type="molecule type" value="Genomic_DNA"/>
</dbReference>
<comment type="caution">
    <text evidence="8">The sequence shown here is derived from an EMBL/GenBank/DDBJ whole genome shotgun (WGS) entry which is preliminary data.</text>
</comment>
<feature type="transmembrane region" description="Helical" evidence="7">
    <location>
        <begin position="330"/>
        <end position="351"/>
    </location>
</feature>
<keyword evidence="5 7" id="KW-1133">Transmembrane helix</keyword>
<feature type="transmembrane region" description="Helical" evidence="7">
    <location>
        <begin position="112"/>
        <end position="135"/>
    </location>
</feature>
<proteinExistence type="inferred from homology"/>
<dbReference type="RefSeq" id="WP_078235742.1">
    <property type="nucleotide sequence ID" value="NZ_MUYA01000001.1"/>
</dbReference>
<evidence type="ECO:0000256" key="6">
    <source>
        <dbReference type="ARBA" id="ARBA00023136"/>
    </source>
</evidence>
<keyword evidence="4 7" id="KW-0812">Transmembrane</keyword>
<feature type="transmembrane region" description="Helical" evidence="7">
    <location>
        <begin position="13"/>
        <end position="32"/>
    </location>
</feature>
<protein>
    <recommendedName>
        <fullName evidence="10">Permease</fullName>
    </recommendedName>
</protein>
<dbReference type="STRING" id="734.B0187_00515"/>
<evidence type="ECO:0000313" key="9">
    <source>
        <dbReference type="Proteomes" id="UP000190867"/>
    </source>
</evidence>
<accession>A0A1T0AVE6</accession>
<comment type="subcellular location">
    <subcellularLocation>
        <location evidence="1">Cell membrane</location>
        <topology evidence="1">Multi-pass membrane protein</topology>
    </subcellularLocation>
</comment>
<dbReference type="OrthoDB" id="8771795at2"/>
<comment type="similarity">
    <text evidence="2">Belongs to the UPF0718 family.</text>
</comment>
<keyword evidence="6 7" id="KW-0472">Membrane</keyword>
<organism evidence="8 9">
    <name type="scientific">Haemophilus paracuniculus</name>
    <dbReference type="NCBI Taxonomy" id="734"/>
    <lineage>
        <taxon>Bacteria</taxon>
        <taxon>Pseudomonadati</taxon>
        <taxon>Pseudomonadota</taxon>
        <taxon>Gammaproteobacteria</taxon>
        <taxon>Pasteurellales</taxon>
        <taxon>Pasteurellaceae</taxon>
        <taxon>Haemophilus</taxon>
    </lineage>
</organism>
<keyword evidence="9" id="KW-1185">Reference proteome</keyword>